<reference evidence="7 9" key="3">
    <citation type="journal article" date="2024" name="Syst. Appl. Microbiol.">
        <title>Helicobacter cappadocius sp. nov., from lizards: The first psychrotrophic Helicobacter species.</title>
        <authorList>
            <person name="Aydin F."/>
            <person name="Tarhane S."/>
            <person name="Karakaya E."/>
            <person name="Abay S."/>
            <person name="Kayman T."/>
            <person name="Guran O."/>
            <person name="Bozkurt E."/>
            <person name="Uzum N."/>
            <person name="Avci A."/>
            <person name="Olgun K."/>
            <person name="Jablonski D."/>
            <person name="Guran C."/>
            <person name="Burcin Saticioglu I."/>
        </authorList>
    </citation>
    <scope>NUCLEOTIDE SEQUENCE [LARGE SCALE GENOMIC DNA]</scope>
    <source>
        <strain evidence="7">Faydin-H75</strain>
        <strain evidence="9">faydin-H76</strain>
    </source>
</reference>
<name>A0AA90PRL5_9HELI</name>
<reference evidence="7" key="2">
    <citation type="submission" date="2023-07" db="EMBL/GenBank/DDBJ databases">
        <authorList>
            <person name="Aydin F."/>
            <person name="Tarhane S."/>
            <person name="Saticioglu I.B."/>
            <person name="Karakaya E."/>
            <person name="Abay S."/>
            <person name="Guran O."/>
            <person name="Bozkurt E."/>
            <person name="Uzum N."/>
            <person name="Olgun K."/>
            <person name="Jablonski D."/>
        </authorList>
    </citation>
    <scope>NUCLEOTIDE SEQUENCE</scope>
    <source>
        <strain evidence="7">Faydin-H75</strain>
    </source>
</reference>
<organism evidence="8 9">
    <name type="scientific">Helicobacter cappadocius</name>
    <dbReference type="NCBI Taxonomy" id="3063998"/>
    <lineage>
        <taxon>Bacteria</taxon>
        <taxon>Pseudomonadati</taxon>
        <taxon>Campylobacterota</taxon>
        <taxon>Epsilonproteobacteria</taxon>
        <taxon>Campylobacterales</taxon>
        <taxon>Helicobacteraceae</taxon>
        <taxon>Helicobacter</taxon>
    </lineage>
</organism>
<evidence type="ECO:0000256" key="5">
    <source>
        <dbReference type="ARBA" id="ARBA00023136"/>
    </source>
</evidence>
<dbReference type="CDD" id="cd07984">
    <property type="entry name" value="LPLAT_LABLAT-like"/>
    <property type="match status" value="1"/>
</dbReference>
<comment type="subcellular location">
    <subcellularLocation>
        <location evidence="1">Cell inner membrane</location>
    </subcellularLocation>
</comment>
<dbReference type="Proteomes" id="UP001177258">
    <property type="component" value="Unassembled WGS sequence"/>
</dbReference>
<comment type="caution">
    <text evidence="8">The sequence shown here is derived from an EMBL/GenBank/DDBJ whole genome shotgun (WGS) entry which is preliminary data.</text>
</comment>
<dbReference type="GO" id="GO:0016746">
    <property type="term" value="F:acyltransferase activity"/>
    <property type="evidence" value="ECO:0007669"/>
    <property type="project" value="UniProtKB-KW"/>
</dbReference>
<dbReference type="EMBL" id="JAUYZK010000001">
    <property type="protein sequence ID" value="MDP2538169.1"/>
    <property type="molecule type" value="Genomic_DNA"/>
</dbReference>
<accession>A0AA90PRL5</accession>
<dbReference type="PANTHER" id="PTHR30606:SF9">
    <property type="entry name" value="LIPID A BIOSYNTHESIS LAUROYLTRANSFERASE"/>
    <property type="match status" value="1"/>
</dbReference>
<dbReference type="Pfam" id="PF03279">
    <property type="entry name" value="Lip_A_acyltrans"/>
    <property type="match status" value="1"/>
</dbReference>
<keyword evidence="6 8" id="KW-0012">Acyltransferase</keyword>
<proteinExistence type="predicted"/>
<dbReference type="PANTHER" id="PTHR30606">
    <property type="entry name" value="LIPID A BIOSYNTHESIS LAUROYL ACYLTRANSFERASE"/>
    <property type="match status" value="1"/>
</dbReference>
<evidence type="ECO:0000256" key="2">
    <source>
        <dbReference type="ARBA" id="ARBA00022475"/>
    </source>
</evidence>
<evidence type="ECO:0000256" key="1">
    <source>
        <dbReference type="ARBA" id="ARBA00004533"/>
    </source>
</evidence>
<keyword evidence="5" id="KW-0472">Membrane</keyword>
<dbReference type="Proteomes" id="UP001240777">
    <property type="component" value="Unassembled WGS sequence"/>
</dbReference>
<evidence type="ECO:0000256" key="4">
    <source>
        <dbReference type="ARBA" id="ARBA00022679"/>
    </source>
</evidence>
<dbReference type="AlphaFoldDB" id="A0AA90PRL5"/>
<dbReference type="RefSeq" id="WP_305516147.1">
    <property type="nucleotide sequence ID" value="NZ_JAUPEV010000001.1"/>
</dbReference>
<dbReference type="GO" id="GO:0005886">
    <property type="term" value="C:plasma membrane"/>
    <property type="evidence" value="ECO:0007669"/>
    <property type="project" value="UniProtKB-SubCell"/>
</dbReference>
<evidence type="ECO:0000313" key="10">
    <source>
        <dbReference type="Proteomes" id="UP001240777"/>
    </source>
</evidence>
<evidence type="ECO:0000313" key="8">
    <source>
        <dbReference type="EMBL" id="MDP2538169.1"/>
    </source>
</evidence>
<keyword evidence="3" id="KW-0997">Cell inner membrane</keyword>
<gene>
    <name evidence="7" type="ORF">Q5I04_00005</name>
    <name evidence="8" type="ORF">Q5I06_00005</name>
</gene>
<keyword evidence="2" id="KW-1003">Cell membrane</keyword>
<evidence type="ECO:0000313" key="7">
    <source>
        <dbReference type="EMBL" id="MDO7252302.1"/>
    </source>
</evidence>
<keyword evidence="4" id="KW-0808">Transferase</keyword>
<reference evidence="8 10" key="1">
    <citation type="submission" date="2023-07" db="EMBL/GenBank/DDBJ databases">
        <title>Unpublished Manusciprt.</title>
        <authorList>
            <person name="Aydin F."/>
            <person name="Tarhane S."/>
            <person name="Saticioglu I.B."/>
            <person name="Karakaya E."/>
            <person name="Abay S."/>
            <person name="Guran O."/>
            <person name="Bozkurt E."/>
            <person name="Uzum N."/>
            <person name="Olgun K."/>
            <person name="Jablonski D."/>
        </authorList>
    </citation>
    <scope>NUCLEOTIDE SEQUENCE</scope>
    <source>
        <strain evidence="10">faydin-H75</strain>
        <strain evidence="8">Faydin-H76</strain>
    </source>
</reference>
<dbReference type="InterPro" id="IPR004960">
    <property type="entry name" value="LipA_acyltrans"/>
</dbReference>
<dbReference type="NCBIfam" id="NF006270">
    <property type="entry name" value="PRK08419.1"/>
    <property type="match status" value="1"/>
</dbReference>
<dbReference type="GO" id="GO:0009247">
    <property type="term" value="P:glycolipid biosynthetic process"/>
    <property type="evidence" value="ECO:0007669"/>
    <property type="project" value="UniProtKB-ARBA"/>
</dbReference>
<dbReference type="EMBL" id="JAUPEV010000001">
    <property type="protein sequence ID" value="MDO7252302.1"/>
    <property type="molecule type" value="Genomic_DNA"/>
</dbReference>
<protein>
    <submittedName>
        <fullName evidence="8">Lipid A biosynthesis lauroyl acyltransferase</fullName>
    </submittedName>
</protein>
<keyword evidence="10" id="KW-1185">Reference proteome</keyword>
<evidence type="ECO:0000256" key="6">
    <source>
        <dbReference type="ARBA" id="ARBA00023315"/>
    </source>
</evidence>
<evidence type="ECO:0000256" key="3">
    <source>
        <dbReference type="ARBA" id="ARBA00022519"/>
    </source>
</evidence>
<sequence length="302" mass="35393">MNILTKLLELIVNFFGFVLAKIPHKCFLGVVDFIAWVMRSIDKRRFKDAMTNLNIVYGERINQKEKKAIIKRCYRNFSFILLEGIRVVYLSREKYKNKFEIIDEHYILDSLAKDGSAVFMGGHFGYWEAMATILPERYKQCDLASLGRLTNYKAINKLIISRREYWGVRLIDKKGAFKHLLKMYAKGNALAGILVDQHMSANEGIAVNFFGKEVTHTPIASILSRRFNVNIVPVFIDFNEDYSKFQIRFYPPIRSNNTEDYESDIYEATQSQAKLTEQVISSNPSSWFWFHKRWKAKYSHLY</sequence>
<evidence type="ECO:0000313" key="9">
    <source>
        <dbReference type="Proteomes" id="UP001177258"/>
    </source>
</evidence>